<evidence type="ECO:0000256" key="1">
    <source>
        <dbReference type="SAM" id="MobiDB-lite"/>
    </source>
</evidence>
<accession>A0A5K0Z8X6</accession>
<dbReference type="InterPro" id="IPR044750">
    <property type="entry name" value="C2_SRC2/BAP"/>
</dbReference>
<feature type="region of interest" description="Disordered" evidence="1">
    <location>
        <begin position="221"/>
        <end position="255"/>
    </location>
</feature>
<dbReference type="SMART" id="SM00239">
    <property type="entry name" value="C2"/>
    <property type="match status" value="1"/>
</dbReference>
<dbReference type="Gramene" id="NC13G0029420.1">
    <property type="protein sequence ID" value="NC13G0029420.1:cds"/>
    <property type="gene ID" value="NC13G0029420"/>
</dbReference>
<evidence type="ECO:0000313" key="3">
    <source>
        <dbReference type="EMBL" id="VVV85868.1"/>
    </source>
</evidence>
<dbReference type="InterPro" id="IPR000008">
    <property type="entry name" value="C2_dom"/>
</dbReference>
<organism evidence="3">
    <name type="scientific">Nymphaea colorata</name>
    <name type="common">pocket water lily</name>
    <dbReference type="NCBI Taxonomy" id="210225"/>
    <lineage>
        <taxon>Eukaryota</taxon>
        <taxon>Viridiplantae</taxon>
        <taxon>Streptophyta</taxon>
        <taxon>Embryophyta</taxon>
        <taxon>Tracheophyta</taxon>
        <taxon>Spermatophyta</taxon>
        <taxon>Magnoliopsida</taxon>
        <taxon>Nymphaeales</taxon>
        <taxon>Nymphaeaceae</taxon>
        <taxon>Nymphaea</taxon>
    </lineage>
</organism>
<evidence type="ECO:0000259" key="2">
    <source>
        <dbReference type="PROSITE" id="PS50004"/>
    </source>
</evidence>
<reference evidence="3" key="1">
    <citation type="submission" date="2019-09" db="EMBL/GenBank/DDBJ databases">
        <authorList>
            <person name="Zhang L."/>
        </authorList>
    </citation>
    <scope>NUCLEOTIDE SEQUENCE</scope>
</reference>
<dbReference type="CDD" id="cd04051">
    <property type="entry name" value="C2_SRC2_like"/>
    <property type="match status" value="1"/>
</dbReference>
<dbReference type="PANTHER" id="PTHR32246:SF69">
    <property type="entry name" value="CALCIUM-DEPENDENT LIPID-BINDING (CALB DOMAIN) FAMILY PROTEIN"/>
    <property type="match status" value="1"/>
</dbReference>
<feature type="compositionally biased region" description="Basic and acidic residues" evidence="1">
    <location>
        <begin position="221"/>
        <end position="231"/>
    </location>
</feature>
<gene>
    <name evidence="3" type="ORF">NYM_LOCUS9680</name>
</gene>
<feature type="compositionally biased region" description="Polar residues" evidence="1">
    <location>
        <begin position="274"/>
        <end position="287"/>
    </location>
</feature>
<feature type="domain" description="C2" evidence="2">
    <location>
        <begin position="6"/>
        <end position="129"/>
    </location>
</feature>
<feature type="region of interest" description="Disordered" evidence="1">
    <location>
        <begin position="271"/>
        <end position="297"/>
    </location>
</feature>
<dbReference type="Gene3D" id="2.60.40.150">
    <property type="entry name" value="C2 domain"/>
    <property type="match status" value="1"/>
</dbReference>
<dbReference type="PROSITE" id="PS50004">
    <property type="entry name" value="C2"/>
    <property type="match status" value="1"/>
</dbReference>
<dbReference type="AlphaFoldDB" id="A0A5K0Z8X6"/>
<dbReference type="EMBL" id="LR721778">
    <property type="protein sequence ID" value="VVV85868.1"/>
    <property type="molecule type" value="Genomic_DNA"/>
</dbReference>
<dbReference type="PANTHER" id="PTHR32246">
    <property type="entry name" value="INGRESSION PROTEIN FIC1"/>
    <property type="match status" value="1"/>
</dbReference>
<sequence length="297" mass="32309">MVPRVPNGFLRRRSQQTSGEGRTRLLEINLISAQQIKNVVGSLRAMQTYAITYISQEKKLRTRVDRVGRENPTWNDKFIFRVPEAFLSDENSAVSVEIYAVGIVFDALVGTVRVLVSNLLSVGTDGGAGFAALQIRRPSGRFHGVLNVGMIVLEDTVGSLTWRSDVALGYRDLMGRSLPRLSSGRRSSAALTDWNGCLTESETEDGDVDNNGGKKMDECDVKTKMSSEKELVNTSHNGDCDGDGEGGPGRTSATGTSALCGLVFQKKNFGDSKINPSASDQNLQQKSVKIDDQQQES</sequence>
<proteinExistence type="predicted"/>
<dbReference type="Pfam" id="PF00168">
    <property type="entry name" value="C2"/>
    <property type="match status" value="1"/>
</dbReference>
<dbReference type="OrthoDB" id="1909968at2759"/>
<feature type="compositionally biased region" description="Basic and acidic residues" evidence="1">
    <location>
        <begin position="288"/>
        <end position="297"/>
    </location>
</feature>
<dbReference type="InterPro" id="IPR035892">
    <property type="entry name" value="C2_domain_sf"/>
</dbReference>
<dbReference type="GO" id="GO:0006952">
    <property type="term" value="P:defense response"/>
    <property type="evidence" value="ECO:0007669"/>
    <property type="project" value="InterPro"/>
</dbReference>
<name>A0A5K0Z8X6_9MAGN</name>
<dbReference type="SUPFAM" id="SSF49562">
    <property type="entry name" value="C2 domain (Calcium/lipid-binding domain, CaLB)"/>
    <property type="match status" value="1"/>
</dbReference>
<protein>
    <recommendedName>
        <fullName evidence="2">C2 domain-containing protein</fullName>
    </recommendedName>
</protein>